<dbReference type="InterPro" id="IPR038352">
    <property type="entry name" value="Imelysin_sf"/>
</dbReference>
<keyword evidence="6" id="KW-1185">Reference proteome</keyword>
<evidence type="ECO:0000256" key="2">
    <source>
        <dbReference type="ARBA" id="ARBA00022729"/>
    </source>
</evidence>
<evidence type="ECO:0000256" key="1">
    <source>
        <dbReference type="ARBA" id="ARBA00004196"/>
    </source>
</evidence>
<evidence type="ECO:0000313" key="6">
    <source>
        <dbReference type="Proteomes" id="UP000690515"/>
    </source>
</evidence>
<dbReference type="Proteomes" id="UP000690515">
    <property type="component" value="Unassembled WGS sequence"/>
</dbReference>
<evidence type="ECO:0000256" key="3">
    <source>
        <dbReference type="SAM" id="SignalP"/>
    </source>
</evidence>
<sequence>MKKTPINHFRHLYKRCLLVCCILVTSPVFASLDNLIKHVDTTYTNLTTQVERLHQSSQQLCKTTSPNQQPANLTATQQAWRNAMNAWVKADLINFGLVVDENIAWRFQFWPDKKNLVKRKVEQFLQQHSDTITDQQLTNASVIVQGLSAAEYLLFDSKTSSIVNNKQRCQLLVAISSVLVQNSHYLQKHWNTQPLDVKNQHDYLTLVSNALASYLEKTYKKWSLAVLKQNPYFAESWRSQHSTVNIQQSLVAADTWYQQLIEPYLQDTKAKKAFAKSISTSFQQNITQFKQLPASLFSMLQTIKQHEKNSAKELLQKTTQQFRQLKKQITVYLPKTLDVSIGFNANDGD</sequence>
<keyword evidence="2 3" id="KW-0732">Signal</keyword>
<organism evidence="5 6">
    <name type="scientific">Zooshikella harenae</name>
    <dbReference type="NCBI Taxonomy" id="2827238"/>
    <lineage>
        <taxon>Bacteria</taxon>
        <taxon>Pseudomonadati</taxon>
        <taxon>Pseudomonadota</taxon>
        <taxon>Gammaproteobacteria</taxon>
        <taxon>Oceanospirillales</taxon>
        <taxon>Zooshikellaceae</taxon>
        <taxon>Zooshikella</taxon>
    </lineage>
</organism>
<dbReference type="InterPro" id="IPR018976">
    <property type="entry name" value="Imelysin-like"/>
</dbReference>
<dbReference type="EMBL" id="JAGSOY010000024">
    <property type="protein sequence ID" value="MBU2711748.1"/>
    <property type="molecule type" value="Genomic_DNA"/>
</dbReference>
<accession>A0ABS5ZD09</accession>
<dbReference type="InterPro" id="IPR034984">
    <property type="entry name" value="Imelysin-like_IPPA"/>
</dbReference>
<dbReference type="RefSeq" id="WP_215819906.1">
    <property type="nucleotide sequence ID" value="NZ_JAGSOY010000024.1"/>
</dbReference>
<dbReference type="Pfam" id="PF09375">
    <property type="entry name" value="Peptidase_M75"/>
    <property type="match status" value="1"/>
</dbReference>
<feature type="domain" description="Imelysin-like" evidence="4">
    <location>
        <begin position="41"/>
        <end position="324"/>
    </location>
</feature>
<comment type="subcellular location">
    <subcellularLocation>
        <location evidence="1">Cell envelope</location>
    </subcellularLocation>
</comment>
<protein>
    <submittedName>
        <fullName evidence="5">Imelysin family protein</fullName>
    </submittedName>
</protein>
<feature type="chain" id="PRO_5047173101" evidence="3">
    <location>
        <begin position="31"/>
        <end position="349"/>
    </location>
</feature>
<reference evidence="5 6" key="1">
    <citation type="submission" date="2021-04" db="EMBL/GenBank/DDBJ databases">
        <authorList>
            <person name="Pira H."/>
            <person name="Risdian C."/>
            <person name="Wink J."/>
        </authorList>
    </citation>
    <scope>NUCLEOTIDE SEQUENCE [LARGE SCALE GENOMIC DNA]</scope>
    <source>
        <strain evidence="5 6">WH53</strain>
    </source>
</reference>
<proteinExistence type="predicted"/>
<evidence type="ECO:0000313" key="5">
    <source>
        <dbReference type="EMBL" id="MBU2711748.1"/>
    </source>
</evidence>
<evidence type="ECO:0000259" key="4">
    <source>
        <dbReference type="Pfam" id="PF09375"/>
    </source>
</evidence>
<dbReference type="Gene3D" id="1.20.1420.20">
    <property type="entry name" value="M75 peptidase, HXXE motif"/>
    <property type="match status" value="1"/>
</dbReference>
<comment type="caution">
    <text evidence="5">The sequence shown here is derived from an EMBL/GenBank/DDBJ whole genome shotgun (WGS) entry which is preliminary data.</text>
</comment>
<name>A0ABS5ZD09_9GAMM</name>
<feature type="signal peptide" evidence="3">
    <location>
        <begin position="1"/>
        <end position="30"/>
    </location>
</feature>
<gene>
    <name evidence="5" type="ORF">KCG35_11815</name>
</gene>
<dbReference type="CDD" id="cd14659">
    <property type="entry name" value="Imelysin-like_IPPA"/>
    <property type="match status" value="1"/>
</dbReference>